<protein>
    <submittedName>
        <fullName evidence="3">Ig-like domain-containing protein</fullName>
    </submittedName>
</protein>
<dbReference type="RefSeq" id="WP_213101630.1">
    <property type="nucleotide sequence ID" value="NZ_JAGYPM010000002.1"/>
</dbReference>
<sequence length="326" mass="37161">MRKVNILGVVFLLLLSILVPAVNHPVQASNYPKIEKTIPAAGDQHVPIDTDIRIQFNSNILKISANYIKLFVKTNGTYTDLPIKTIRKDRDVLNIIPEQSLEFNKDYLVQINGPAIELENGTYSQSLSYEFSTNYIDFYELMVINEQRLENLLTQYTPREIKAFAPKRYINEINVTHKKPGAFKEDQTSISGITNIDITTKSEDVKNVHVEILKNGKLLQKGYAHSLNEDKGQKNTLKFDIGFSKMPDFFDVHVTALDSSQKIIDSKILKFATEEGKIINTYKESFKYKTEGKGYTLHELLSKESLFSDFLAESPLTDIKVQVEDK</sequence>
<name>A0ABS5NTC2_9BACI</name>
<evidence type="ECO:0000256" key="1">
    <source>
        <dbReference type="ARBA" id="ARBA00022729"/>
    </source>
</evidence>
<keyword evidence="4" id="KW-1185">Reference proteome</keyword>
<dbReference type="Pfam" id="PF13205">
    <property type="entry name" value="Big_5"/>
    <property type="match status" value="1"/>
</dbReference>
<feature type="domain" description="SbsA Ig-like" evidence="2">
    <location>
        <begin position="30"/>
        <end position="133"/>
    </location>
</feature>
<gene>
    <name evidence="3" type="ORF">KHA94_08070</name>
</gene>
<evidence type="ECO:0000313" key="4">
    <source>
        <dbReference type="Proteomes" id="UP000681027"/>
    </source>
</evidence>
<organism evidence="3 4">
    <name type="scientific">Cytobacillus citreus</name>
    <dbReference type="NCBI Taxonomy" id="2833586"/>
    <lineage>
        <taxon>Bacteria</taxon>
        <taxon>Bacillati</taxon>
        <taxon>Bacillota</taxon>
        <taxon>Bacilli</taxon>
        <taxon>Bacillales</taxon>
        <taxon>Bacillaceae</taxon>
        <taxon>Cytobacillus</taxon>
    </lineage>
</organism>
<evidence type="ECO:0000313" key="3">
    <source>
        <dbReference type="EMBL" id="MBS4190159.1"/>
    </source>
</evidence>
<dbReference type="EMBL" id="JAGYPM010000002">
    <property type="protein sequence ID" value="MBS4190159.1"/>
    <property type="molecule type" value="Genomic_DNA"/>
</dbReference>
<evidence type="ECO:0000259" key="2">
    <source>
        <dbReference type="Pfam" id="PF13205"/>
    </source>
</evidence>
<comment type="caution">
    <text evidence="3">The sequence shown here is derived from an EMBL/GenBank/DDBJ whole genome shotgun (WGS) entry which is preliminary data.</text>
</comment>
<proteinExistence type="predicted"/>
<reference evidence="3 4" key="1">
    <citation type="submission" date="2021-05" db="EMBL/GenBank/DDBJ databases">
        <title>Novel Bacillus species.</title>
        <authorList>
            <person name="Liu G."/>
        </authorList>
    </citation>
    <scope>NUCLEOTIDE SEQUENCE [LARGE SCALE GENOMIC DNA]</scope>
    <source>
        <strain evidence="3 4">FJAT-49705</strain>
    </source>
</reference>
<dbReference type="InterPro" id="IPR032812">
    <property type="entry name" value="SbsA_Ig"/>
</dbReference>
<dbReference type="Proteomes" id="UP000681027">
    <property type="component" value="Unassembled WGS sequence"/>
</dbReference>
<accession>A0ABS5NTC2</accession>
<keyword evidence="1" id="KW-0732">Signal</keyword>